<sequence>MIHTLLLEYVSRFKTHTTEGNTADSCTTMLGNIWRGMPGVFGLAGETESSRIAEKQNLGKTTEIPTRPKPQLLDHAPHSAMS</sequence>
<name>A0A8J6EZR5_ELECQ</name>
<keyword evidence="3" id="KW-1185">Reference proteome</keyword>
<evidence type="ECO:0000256" key="1">
    <source>
        <dbReference type="SAM" id="MobiDB-lite"/>
    </source>
</evidence>
<accession>A0A8J6EZR5</accession>
<protein>
    <submittedName>
        <fullName evidence="2">Uncharacterized protein</fullName>
    </submittedName>
</protein>
<gene>
    <name evidence="2" type="ORF">GDO78_013102</name>
</gene>
<feature type="region of interest" description="Disordered" evidence="1">
    <location>
        <begin position="54"/>
        <end position="82"/>
    </location>
</feature>
<evidence type="ECO:0000313" key="3">
    <source>
        <dbReference type="Proteomes" id="UP000770717"/>
    </source>
</evidence>
<organism evidence="2 3">
    <name type="scientific">Eleutherodactylus coqui</name>
    <name type="common">Puerto Rican coqui</name>
    <dbReference type="NCBI Taxonomy" id="57060"/>
    <lineage>
        <taxon>Eukaryota</taxon>
        <taxon>Metazoa</taxon>
        <taxon>Chordata</taxon>
        <taxon>Craniata</taxon>
        <taxon>Vertebrata</taxon>
        <taxon>Euteleostomi</taxon>
        <taxon>Amphibia</taxon>
        <taxon>Batrachia</taxon>
        <taxon>Anura</taxon>
        <taxon>Neobatrachia</taxon>
        <taxon>Hyloidea</taxon>
        <taxon>Eleutherodactylidae</taxon>
        <taxon>Eleutherodactylinae</taxon>
        <taxon>Eleutherodactylus</taxon>
        <taxon>Eleutherodactylus</taxon>
    </lineage>
</organism>
<evidence type="ECO:0000313" key="2">
    <source>
        <dbReference type="EMBL" id="KAG9477931.1"/>
    </source>
</evidence>
<dbReference type="EMBL" id="WNTK01000009">
    <property type="protein sequence ID" value="KAG9477931.1"/>
    <property type="molecule type" value="Genomic_DNA"/>
</dbReference>
<proteinExistence type="predicted"/>
<dbReference type="Proteomes" id="UP000770717">
    <property type="component" value="Unassembled WGS sequence"/>
</dbReference>
<reference evidence="2" key="1">
    <citation type="thesis" date="2020" institute="ProQuest LLC" country="789 East Eisenhower Parkway, Ann Arbor, MI, USA">
        <title>Comparative Genomics and Chromosome Evolution.</title>
        <authorList>
            <person name="Mudd A.B."/>
        </authorList>
    </citation>
    <scope>NUCLEOTIDE SEQUENCE</scope>
    <source>
        <strain evidence="2">HN-11 Male</strain>
        <tissue evidence="2">Kidney and liver</tissue>
    </source>
</reference>
<dbReference type="AlphaFoldDB" id="A0A8J6EZR5"/>
<comment type="caution">
    <text evidence="2">The sequence shown here is derived from an EMBL/GenBank/DDBJ whole genome shotgun (WGS) entry which is preliminary data.</text>
</comment>